<comment type="subcellular location">
    <subcellularLocation>
        <location evidence="1 9">Cytoplasm</location>
    </subcellularLocation>
</comment>
<organism evidence="11 12">
    <name type="scientific">Wolbachia pipientis</name>
    <dbReference type="NCBI Taxonomy" id="955"/>
    <lineage>
        <taxon>Bacteria</taxon>
        <taxon>Pseudomonadati</taxon>
        <taxon>Pseudomonadota</taxon>
        <taxon>Alphaproteobacteria</taxon>
        <taxon>Rickettsiales</taxon>
        <taxon>Anaplasmataceae</taxon>
        <taxon>Wolbachieae</taxon>
        <taxon>Wolbachia</taxon>
    </lineage>
</organism>
<evidence type="ECO:0000259" key="10">
    <source>
        <dbReference type="Pfam" id="PF08245"/>
    </source>
</evidence>
<dbReference type="AlphaFoldDB" id="A0A1E7QJA9"/>
<dbReference type="GO" id="GO:0008360">
    <property type="term" value="P:regulation of cell shape"/>
    <property type="evidence" value="ECO:0007669"/>
    <property type="project" value="UniProtKB-KW"/>
</dbReference>
<dbReference type="InterPro" id="IPR036615">
    <property type="entry name" value="Mur_ligase_C_dom_sf"/>
</dbReference>
<keyword evidence="3 9" id="KW-0963">Cytoplasm</keyword>
<comment type="caution">
    <text evidence="11">The sequence shown here is derived from an EMBL/GenBank/DDBJ whole genome shotgun (WGS) entry which is preliminary data.</text>
</comment>
<comment type="catalytic activity">
    <reaction evidence="9">
        <text>UDP-N-acetyl-alpha-D-muramoyl-L-alanine + D-glutamate + ATP = UDP-N-acetyl-alpha-D-muramoyl-L-alanyl-D-glutamate + ADP + phosphate + H(+)</text>
        <dbReference type="Rhea" id="RHEA:16429"/>
        <dbReference type="ChEBI" id="CHEBI:15378"/>
        <dbReference type="ChEBI" id="CHEBI:29986"/>
        <dbReference type="ChEBI" id="CHEBI:30616"/>
        <dbReference type="ChEBI" id="CHEBI:43474"/>
        <dbReference type="ChEBI" id="CHEBI:83898"/>
        <dbReference type="ChEBI" id="CHEBI:83900"/>
        <dbReference type="ChEBI" id="CHEBI:456216"/>
        <dbReference type="EC" id="6.3.2.9"/>
    </reaction>
</comment>
<dbReference type="RefSeq" id="WP_070065169.1">
    <property type="nucleotide sequence ID" value="NZ_MJMG01000008.1"/>
</dbReference>
<dbReference type="GO" id="GO:0004326">
    <property type="term" value="F:tetrahydrofolylpolyglutamate synthase activity"/>
    <property type="evidence" value="ECO:0007669"/>
    <property type="project" value="InterPro"/>
</dbReference>
<dbReference type="EC" id="6.3.2.9" evidence="9"/>
<keyword evidence="12" id="KW-1185">Reference proteome</keyword>
<keyword evidence="6 9" id="KW-0547">Nucleotide-binding</keyword>
<evidence type="ECO:0000256" key="7">
    <source>
        <dbReference type="ARBA" id="ARBA00022840"/>
    </source>
</evidence>
<dbReference type="GO" id="GO:0009252">
    <property type="term" value="P:peptidoglycan biosynthetic process"/>
    <property type="evidence" value="ECO:0007669"/>
    <property type="project" value="UniProtKB-UniRule"/>
</dbReference>
<evidence type="ECO:0000313" key="11">
    <source>
        <dbReference type="EMBL" id="OEY86553.1"/>
    </source>
</evidence>
<feature type="binding site" evidence="9">
    <location>
        <begin position="112"/>
        <end position="118"/>
    </location>
    <ligand>
        <name>ATP</name>
        <dbReference type="ChEBI" id="CHEBI:30616"/>
    </ligand>
</feature>
<dbReference type="PROSITE" id="PS01011">
    <property type="entry name" value="FOLYLPOLYGLU_SYNT_1"/>
    <property type="match status" value="1"/>
</dbReference>
<dbReference type="InterPro" id="IPR018109">
    <property type="entry name" value="Folylpolyglutamate_synth_CS"/>
</dbReference>
<keyword evidence="9" id="KW-0961">Cell wall biogenesis/degradation</keyword>
<name>A0A1E7QJA9_WOLPI</name>
<feature type="domain" description="Mur ligase central" evidence="10">
    <location>
        <begin position="110"/>
        <end position="252"/>
    </location>
</feature>
<dbReference type="Gene3D" id="3.90.190.20">
    <property type="entry name" value="Mur ligase, C-terminal domain"/>
    <property type="match status" value="1"/>
</dbReference>
<evidence type="ECO:0000256" key="5">
    <source>
        <dbReference type="ARBA" id="ARBA00022618"/>
    </source>
</evidence>
<dbReference type="HAMAP" id="MF_00639">
    <property type="entry name" value="MurD"/>
    <property type="match status" value="1"/>
</dbReference>
<dbReference type="GO" id="GO:0008764">
    <property type="term" value="F:UDP-N-acetylmuramoylalanine-D-glutamate ligase activity"/>
    <property type="evidence" value="ECO:0007669"/>
    <property type="project" value="UniProtKB-UniRule"/>
</dbReference>
<dbReference type="SUPFAM" id="SSF53244">
    <property type="entry name" value="MurD-like peptide ligases, peptide-binding domain"/>
    <property type="match status" value="1"/>
</dbReference>
<dbReference type="OrthoDB" id="9809796at2"/>
<evidence type="ECO:0000256" key="8">
    <source>
        <dbReference type="ARBA" id="ARBA00023306"/>
    </source>
</evidence>
<dbReference type="SUPFAM" id="SSF53623">
    <property type="entry name" value="MurD-like peptide ligases, catalytic domain"/>
    <property type="match status" value="1"/>
</dbReference>
<evidence type="ECO:0000256" key="4">
    <source>
        <dbReference type="ARBA" id="ARBA00022598"/>
    </source>
</evidence>
<keyword evidence="7 9" id="KW-0067">ATP-binding</keyword>
<evidence type="ECO:0000256" key="3">
    <source>
        <dbReference type="ARBA" id="ARBA00022490"/>
    </source>
</evidence>
<gene>
    <name evidence="9" type="primary">murD</name>
    <name evidence="11" type="ORF">BIY23_03240</name>
</gene>
<comment type="function">
    <text evidence="9">Cell wall formation. Catalyzes the addition of glutamate to the nucleotide precursor UDP-N-acetylmuramoyl-L-alanine (UMA).</text>
</comment>
<dbReference type="InterPro" id="IPR013221">
    <property type="entry name" value="Mur_ligase_cen"/>
</dbReference>
<dbReference type="Gene3D" id="3.40.50.720">
    <property type="entry name" value="NAD(P)-binding Rossmann-like Domain"/>
    <property type="match status" value="1"/>
</dbReference>
<proteinExistence type="inferred from homology"/>
<dbReference type="Proteomes" id="UP000175679">
    <property type="component" value="Unassembled WGS sequence"/>
</dbReference>
<reference evidence="11 12" key="1">
    <citation type="submission" date="2016-09" db="EMBL/GenBank/DDBJ databases">
        <title>Genomic evidence for plant-parasitic nematodes as the earliest Wolbachia hosts.</title>
        <authorList>
            <person name="Brown A.M."/>
            <person name="Wasala S.K."/>
            <person name="Howe D.K."/>
            <person name="Peetz A.B."/>
            <person name="Zasada I.A."/>
            <person name="Denver D.R."/>
        </authorList>
    </citation>
    <scope>NUCLEOTIDE SEQUENCE [LARGE SCALE GENOMIC DNA]</scope>
    <source>
        <strain evidence="12">wPpe</strain>
    </source>
</reference>
<dbReference type="Gene3D" id="3.40.1190.10">
    <property type="entry name" value="Mur-like, catalytic domain"/>
    <property type="match status" value="1"/>
</dbReference>
<comment type="pathway">
    <text evidence="2 9">Cell wall biogenesis; peptidoglycan biosynthesis.</text>
</comment>
<keyword evidence="9" id="KW-0133">Cell shape</keyword>
<dbReference type="Pfam" id="PF08245">
    <property type="entry name" value="Mur_ligase_M"/>
    <property type="match status" value="1"/>
</dbReference>
<keyword evidence="8 9" id="KW-0131">Cell cycle</keyword>
<dbReference type="InterPro" id="IPR005762">
    <property type="entry name" value="MurD"/>
</dbReference>
<accession>A0A1E7QJA9</accession>
<keyword evidence="4 9" id="KW-0436">Ligase</keyword>
<comment type="similarity">
    <text evidence="9">Belongs to the MurCDEF family.</text>
</comment>
<keyword evidence="5 9" id="KW-0132">Cell division</keyword>
<evidence type="ECO:0000256" key="9">
    <source>
        <dbReference type="HAMAP-Rule" id="MF_00639"/>
    </source>
</evidence>
<dbReference type="PANTHER" id="PTHR43692:SF1">
    <property type="entry name" value="UDP-N-ACETYLMURAMOYLALANINE--D-GLUTAMATE LIGASE"/>
    <property type="match status" value="1"/>
</dbReference>
<dbReference type="InterPro" id="IPR036565">
    <property type="entry name" value="Mur-like_cat_sf"/>
</dbReference>
<dbReference type="GO" id="GO:0071555">
    <property type="term" value="P:cell wall organization"/>
    <property type="evidence" value="ECO:0007669"/>
    <property type="project" value="UniProtKB-KW"/>
</dbReference>
<dbReference type="PANTHER" id="PTHR43692">
    <property type="entry name" value="UDP-N-ACETYLMURAMOYLALANINE--D-GLUTAMATE LIGASE"/>
    <property type="match status" value="1"/>
</dbReference>
<dbReference type="EMBL" id="MJMG01000008">
    <property type="protein sequence ID" value="OEY86553.1"/>
    <property type="molecule type" value="Genomic_DNA"/>
</dbReference>
<keyword evidence="9" id="KW-0573">Peptidoglycan synthesis</keyword>
<evidence type="ECO:0000256" key="1">
    <source>
        <dbReference type="ARBA" id="ARBA00004496"/>
    </source>
</evidence>
<dbReference type="GO" id="GO:0051301">
    <property type="term" value="P:cell division"/>
    <property type="evidence" value="ECO:0007669"/>
    <property type="project" value="UniProtKB-KW"/>
</dbReference>
<sequence>MLNKYQNKKVAVFGLARTGLSVINAMLNYKAVVYGWDDNEQQILKARATYPQCDFIHPSLYNWNEIDQLILSPGIDSKTHWIAQCAKRKIKSDIELFLEALTPQQKIIGITGTNGKSTTTSLIGHILEFAGKKVAVGGNIGIPVYNLNIHAEIYVIEISSAHLELSEKIKVDIAVLLNITPDHIDTHGCMENYIALKSKLINDSEIAVIGCDNNITAKIFDKFPGNKIPVSAVNHAILNAIDNAKINLISNAENIAATYAVSKLFDIDDDTFIDGVKSFTGLKYRNEILGKVNNVLFVNDSKATNAASSEKAILSYSNIYWIVGGKSKVEGIEPLNTYFSQIRKAFLIGESTETFANTLKDRVDFIKCGSLENAFELAFQDASDSKEEVTILFSPACASFDQWKDFEERGAAFSKMFENLKY</sequence>
<dbReference type="GO" id="GO:0005524">
    <property type="term" value="F:ATP binding"/>
    <property type="evidence" value="ECO:0007669"/>
    <property type="project" value="UniProtKB-UniRule"/>
</dbReference>
<protein>
    <recommendedName>
        <fullName evidence="9">UDP-N-acetylmuramoylalanine--D-glutamate ligase</fullName>
        <ecNumber evidence="9">6.3.2.9</ecNumber>
    </recommendedName>
    <alternativeName>
        <fullName evidence="9">D-glutamic acid-adding enzyme</fullName>
    </alternativeName>
    <alternativeName>
        <fullName evidence="9">UDP-N-acetylmuramoyl-L-alanyl-D-glutamate synthetase</fullName>
    </alternativeName>
</protein>
<dbReference type="NCBIfam" id="TIGR01087">
    <property type="entry name" value="murD"/>
    <property type="match status" value="1"/>
</dbReference>
<dbReference type="UniPathway" id="UPA00219"/>
<dbReference type="SUPFAM" id="SSF51984">
    <property type="entry name" value="MurCD N-terminal domain"/>
    <property type="match status" value="1"/>
</dbReference>
<evidence type="ECO:0000256" key="2">
    <source>
        <dbReference type="ARBA" id="ARBA00004752"/>
    </source>
</evidence>
<dbReference type="GO" id="GO:0005737">
    <property type="term" value="C:cytoplasm"/>
    <property type="evidence" value="ECO:0007669"/>
    <property type="project" value="UniProtKB-SubCell"/>
</dbReference>
<evidence type="ECO:0000313" key="12">
    <source>
        <dbReference type="Proteomes" id="UP000175679"/>
    </source>
</evidence>
<evidence type="ECO:0000256" key="6">
    <source>
        <dbReference type="ARBA" id="ARBA00022741"/>
    </source>
</evidence>